<proteinExistence type="inferred from homology"/>
<gene>
    <name evidence="4" type="ORF">ACFSCY_21555</name>
</gene>
<dbReference type="NCBIfam" id="TIGR00350">
    <property type="entry name" value="lytR_cpsA_psr"/>
    <property type="match status" value="1"/>
</dbReference>
<dbReference type="Proteomes" id="UP001597145">
    <property type="component" value="Unassembled WGS sequence"/>
</dbReference>
<dbReference type="InterPro" id="IPR050922">
    <property type="entry name" value="LytR/CpsA/Psr_CW_biosynth"/>
</dbReference>
<keyword evidence="5" id="KW-1185">Reference proteome</keyword>
<organism evidence="4 5">
    <name type="scientific">Pseudonocardia aurantiaca</name>
    <dbReference type="NCBI Taxonomy" id="75290"/>
    <lineage>
        <taxon>Bacteria</taxon>
        <taxon>Bacillati</taxon>
        <taxon>Actinomycetota</taxon>
        <taxon>Actinomycetes</taxon>
        <taxon>Pseudonocardiales</taxon>
        <taxon>Pseudonocardiaceae</taxon>
        <taxon>Pseudonocardia</taxon>
    </lineage>
</organism>
<comment type="caution">
    <text evidence="4">The sequence shown here is derived from an EMBL/GenBank/DDBJ whole genome shotgun (WGS) entry which is preliminary data.</text>
</comment>
<evidence type="ECO:0000256" key="1">
    <source>
        <dbReference type="ARBA" id="ARBA00006068"/>
    </source>
</evidence>
<evidence type="ECO:0000256" key="2">
    <source>
        <dbReference type="SAM" id="MobiDB-lite"/>
    </source>
</evidence>
<comment type="similarity">
    <text evidence="1">Belongs to the LytR/CpsA/Psr (LCP) family.</text>
</comment>
<feature type="region of interest" description="Disordered" evidence="2">
    <location>
        <begin position="1"/>
        <end position="27"/>
    </location>
</feature>
<protein>
    <submittedName>
        <fullName evidence="4">LCP family protein</fullName>
    </submittedName>
</protein>
<evidence type="ECO:0000313" key="4">
    <source>
        <dbReference type="EMBL" id="MFD1532022.1"/>
    </source>
</evidence>
<feature type="domain" description="Cell envelope-related transcriptional attenuator" evidence="3">
    <location>
        <begin position="31"/>
        <end position="172"/>
    </location>
</feature>
<dbReference type="Gene3D" id="3.40.630.190">
    <property type="entry name" value="LCP protein"/>
    <property type="match status" value="1"/>
</dbReference>
<name>A0ABW4FNP2_9PSEU</name>
<reference evidence="5" key="1">
    <citation type="journal article" date="2019" name="Int. J. Syst. Evol. Microbiol.">
        <title>The Global Catalogue of Microorganisms (GCM) 10K type strain sequencing project: providing services to taxonomists for standard genome sequencing and annotation.</title>
        <authorList>
            <consortium name="The Broad Institute Genomics Platform"/>
            <consortium name="The Broad Institute Genome Sequencing Center for Infectious Disease"/>
            <person name="Wu L."/>
            <person name="Ma J."/>
        </authorList>
    </citation>
    <scope>NUCLEOTIDE SEQUENCE [LARGE SCALE GENOMIC DNA]</scope>
    <source>
        <strain evidence="5">JCM 12165</strain>
    </source>
</reference>
<dbReference type="EMBL" id="JBHUCP010000017">
    <property type="protein sequence ID" value="MFD1532022.1"/>
    <property type="molecule type" value="Genomic_DNA"/>
</dbReference>
<dbReference type="RefSeq" id="WP_343980417.1">
    <property type="nucleotide sequence ID" value="NZ_BAAAJG010000012.1"/>
</dbReference>
<evidence type="ECO:0000313" key="5">
    <source>
        <dbReference type="Proteomes" id="UP001597145"/>
    </source>
</evidence>
<evidence type="ECO:0000259" key="3">
    <source>
        <dbReference type="Pfam" id="PF03816"/>
    </source>
</evidence>
<sequence length="276" mass="29477">MTFLLVGTDSRSAEPTTGEAAEPGVDAGSQRSDVLMLAKFDPQRTGASVVSIPRDSWVDIPGHGQNKINAAYAFGGPPLLIQTVEQLTGVRVDHFAVIDFAGFQSMVDAVGGIDVRVAGATSNNGVEFHQGLNHLDGAAALAYVRQRYDLPRGDIDRAQRQQNAMRALLSKAVSGGMLADPVQLYRLLDAVSRSVSVDDTLSNGGIRELGVEMRGMRPDGMTFVGAPVRGLGREGTQSVVYLDETRSAELWDAVRTDGIAVYAQRNPRDLLGESPP</sequence>
<dbReference type="PANTHER" id="PTHR33392:SF6">
    <property type="entry name" value="POLYISOPRENYL-TEICHOIC ACID--PEPTIDOGLYCAN TEICHOIC ACID TRANSFERASE TAGU"/>
    <property type="match status" value="1"/>
</dbReference>
<accession>A0ABW4FNP2</accession>
<dbReference type="PANTHER" id="PTHR33392">
    <property type="entry name" value="POLYISOPRENYL-TEICHOIC ACID--PEPTIDOGLYCAN TEICHOIC ACID TRANSFERASE TAGU"/>
    <property type="match status" value="1"/>
</dbReference>
<dbReference type="InterPro" id="IPR004474">
    <property type="entry name" value="LytR_CpsA_psr"/>
</dbReference>
<dbReference type="Pfam" id="PF03816">
    <property type="entry name" value="LytR_cpsA_psr"/>
    <property type="match status" value="1"/>
</dbReference>